<evidence type="ECO:0000256" key="1">
    <source>
        <dbReference type="SAM" id="MobiDB-lite"/>
    </source>
</evidence>
<protein>
    <recommendedName>
        <fullName evidence="4">Encoded protein</fullName>
    </recommendedName>
</protein>
<reference evidence="2" key="1">
    <citation type="submission" date="2017-08" db="EMBL/GenBank/DDBJ databases">
        <authorList>
            <person name="Polle J.E."/>
            <person name="Barry K."/>
            <person name="Cushman J."/>
            <person name="Schmutz J."/>
            <person name="Tran D."/>
            <person name="Hathwaick L.T."/>
            <person name="Yim W.C."/>
            <person name="Jenkins J."/>
            <person name="Mckie-Krisberg Z.M."/>
            <person name="Prochnik S."/>
            <person name="Lindquist E."/>
            <person name="Dockter R.B."/>
            <person name="Adam C."/>
            <person name="Molina H."/>
            <person name="Bunkerborg J."/>
            <person name="Jin E."/>
            <person name="Buchheim M."/>
            <person name="Magnuson J."/>
        </authorList>
    </citation>
    <scope>NUCLEOTIDE SEQUENCE</scope>
    <source>
        <strain evidence="2">CCAP 19/18</strain>
    </source>
</reference>
<evidence type="ECO:0008006" key="4">
    <source>
        <dbReference type="Google" id="ProtNLM"/>
    </source>
</evidence>
<dbReference type="EMBL" id="MU069456">
    <property type="protein sequence ID" value="KAF5842741.1"/>
    <property type="molecule type" value="Genomic_DNA"/>
</dbReference>
<keyword evidence="3" id="KW-1185">Reference proteome</keyword>
<gene>
    <name evidence="2" type="ORF">DUNSADRAFT_5508</name>
</gene>
<evidence type="ECO:0000313" key="3">
    <source>
        <dbReference type="Proteomes" id="UP000815325"/>
    </source>
</evidence>
<evidence type="ECO:0000313" key="2">
    <source>
        <dbReference type="EMBL" id="KAF5842741.1"/>
    </source>
</evidence>
<dbReference type="Proteomes" id="UP000815325">
    <property type="component" value="Unassembled WGS sequence"/>
</dbReference>
<accession>A0ABQ7H7A6</accession>
<comment type="caution">
    <text evidence="2">The sequence shown here is derived from an EMBL/GenBank/DDBJ whole genome shotgun (WGS) entry which is preliminary data.</text>
</comment>
<feature type="region of interest" description="Disordered" evidence="1">
    <location>
        <begin position="45"/>
        <end position="69"/>
    </location>
</feature>
<organism evidence="2 3">
    <name type="scientific">Dunaliella salina</name>
    <name type="common">Green alga</name>
    <name type="synonym">Protococcus salinus</name>
    <dbReference type="NCBI Taxonomy" id="3046"/>
    <lineage>
        <taxon>Eukaryota</taxon>
        <taxon>Viridiplantae</taxon>
        <taxon>Chlorophyta</taxon>
        <taxon>core chlorophytes</taxon>
        <taxon>Chlorophyceae</taxon>
        <taxon>CS clade</taxon>
        <taxon>Chlamydomonadales</taxon>
        <taxon>Dunaliellaceae</taxon>
        <taxon>Dunaliella</taxon>
    </lineage>
</organism>
<name>A0ABQ7H7A6_DUNSA</name>
<proteinExistence type="predicted"/>
<sequence length="69" mass="7593">MPAPFLAWCDPNSMPIPRPVSPCCSPNFVGAHVRDFPYSSRLLPSHSSPLSSPRRMEAPASPLPTFAEW</sequence>